<reference evidence="2 3" key="1">
    <citation type="submission" date="2018-04" db="EMBL/GenBank/DDBJ databases">
        <title>Sphingobacterium cortibacter sp. nov.</title>
        <authorList>
            <person name="Li Y."/>
        </authorList>
    </citation>
    <scope>NUCLEOTIDE SEQUENCE [LARGE SCALE GENOMIC DNA]</scope>
    <source>
        <strain evidence="2 3">2c-3</strain>
    </source>
</reference>
<feature type="domain" description="Glycosyltransferase 2-like" evidence="1">
    <location>
        <begin position="11"/>
        <end position="172"/>
    </location>
</feature>
<sequence>MNDDVNLPTVSVIIPMYNAEKFVLRALESIMKQSYNGNFEVIIINDGSTDDSLAIVEAFVSQCKSSHHAFKIIDQANGGVSKARNVGLNIATGEYIAFLDADDEWLDRKTSVQINFLLKFSDFSFVTALRNDDVLSFPYVLINNLYAHVTIKKLLIKIVGQTSTAIFRREVLKLTDVFSEDQKFSEDANFWMRVCEHYKMVVLNERLVITGQGKPNFGSSGLSSNLVEMERGVQTNIRQMFKRGNINLLEYYFFKVYSQAKYIRRKCLVS</sequence>
<dbReference type="AlphaFoldDB" id="A0A2T8HJH3"/>
<proteinExistence type="predicted"/>
<dbReference type="SUPFAM" id="SSF53448">
    <property type="entry name" value="Nucleotide-diphospho-sugar transferases"/>
    <property type="match status" value="1"/>
</dbReference>
<evidence type="ECO:0000313" key="2">
    <source>
        <dbReference type="EMBL" id="PVH25606.1"/>
    </source>
</evidence>
<dbReference type="InterPro" id="IPR001173">
    <property type="entry name" value="Glyco_trans_2-like"/>
</dbReference>
<dbReference type="OrthoDB" id="6638511at2"/>
<gene>
    <name evidence="2" type="ORF">DC487_06595</name>
</gene>
<dbReference type="InterPro" id="IPR029044">
    <property type="entry name" value="Nucleotide-diphossugar_trans"/>
</dbReference>
<dbReference type="Proteomes" id="UP000245627">
    <property type="component" value="Unassembled WGS sequence"/>
</dbReference>
<dbReference type="PANTHER" id="PTHR22916:SF3">
    <property type="entry name" value="UDP-GLCNAC:BETAGAL BETA-1,3-N-ACETYLGLUCOSAMINYLTRANSFERASE-LIKE PROTEIN 1"/>
    <property type="match status" value="1"/>
</dbReference>
<keyword evidence="2" id="KW-0808">Transferase</keyword>
<organism evidence="2 3">
    <name type="scientific">Sphingobacterium corticibacter</name>
    <dbReference type="NCBI Taxonomy" id="2171749"/>
    <lineage>
        <taxon>Bacteria</taxon>
        <taxon>Pseudomonadati</taxon>
        <taxon>Bacteroidota</taxon>
        <taxon>Sphingobacteriia</taxon>
        <taxon>Sphingobacteriales</taxon>
        <taxon>Sphingobacteriaceae</taxon>
        <taxon>Sphingobacterium</taxon>
    </lineage>
</organism>
<keyword evidence="3" id="KW-1185">Reference proteome</keyword>
<dbReference type="EMBL" id="QDKG01000002">
    <property type="protein sequence ID" value="PVH25606.1"/>
    <property type="molecule type" value="Genomic_DNA"/>
</dbReference>
<accession>A0A2T8HJH3</accession>
<dbReference type="Pfam" id="PF00535">
    <property type="entry name" value="Glycos_transf_2"/>
    <property type="match status" value="1"/>
</dbReference>
<dbReference type="CDD" id="cd00761">
    <property type="entry name" value="Glyco_tranf_GTA_type"/>
    <property type="match status" value="1"/>
</dbReference>
<evidence type="ECO:0000259" key="1">
    <source>
        <dbReference type="Pfam" id="PF00535"/>
    </source>
</evidence>
<comment type="caution">
    <text evidence="2">The sequence shown here is derived from an EMBL/GenBank/DDBJ whole genome shotgun (WGS) entry which is preliminary data.</text>
</comment>
<protein>
    <submittedName>
        <fullName evidence="2">Glycosyltransferase family 2 protein</fullName>
    </submittedName>
</protein>
<dbReference type="Gene3D" id="3.90.550.10">
    <property type="entry name" value="Spore Coat Polysaccharide Biosynthesis Protein SpsA, Chain A"/>
    <property type="match status" value="1"/>
</dbReference>
<dbReference type="RefSeq" id="WP_116775179.1">
    <property type="nucleotide sequence ID" value="NZ_QDKG01000002.1"/>
</dbReference>
<dbReference type="PANTHER" id="PTHR22916">
    <property type="entry name" value="GLYCOSYLTRANSFERASE"/>
    <property type="match status" value="1"/>
</dbReference>
<evidence type="ECO:0000313" key="3">
    <source>
        <dbReference type="Proteomes" id="UP000245627"/>
    </source>
</evidence>
<name>A0A2T8HJH3_9SPHI</name>
<dbReference type="GO" id="GO:0016758">
    <property type="term" value="F:hexosyltransferase activity"/>
    <property type="evidence" value="ECO:0007669"/>
    <property type="project" value="UniProtKB-ARBA"/>
</dbReference>